<dbReference type="Gene3D" id="2.20.150.10">
    <property type="entry name" value="putative 5-dehydro-2- deoxygluconokinase"/>
    <property type="match status" value="1"/>
</dbReference>
<dbReference type="InterPro" id="IPR050306">
    <property type="entry name" value="PfkB_Carbo_kinase"/>
</dbReference>
<dbReference type="RefSeq" id="WP_109821641.1">
    <property type="nucleotide sequence ID" value="NZ_QGKL01000006.1"/>
</dbReference>
<comment type="caution">
    <text evidence="7">The sequence shown here is derived from an EMBL/GenBank/DDBJ whole genome shotgun (WGS) entry which is preliminary data.</text>
</comment>
<dbReference type="Gene3D" id="3.40.1190.20">
    <property type="match status" value="1"/>
</dbReference>
<keyword evidence="8" id="KW-1185">Reference proteome</keyword>
<reference evidence="7 8" key="1">
    <citation type="submission" date="2018-05" db="EMBL/GenBank/DDBJ databases">
        <title>Leucothrix arctica sp. nov., isolated from Arctic seawater.</title>
        <authorList>
            <person name="Choi A."/>
            <person name="Baek K."/>
        </authorList>
    </citation>
    <scope>NUCLEOTIDE SEQUENCE [LARGE SCALE GENOMIC DNA]</scope>
    <source>
        <strain evidence="7 8">IMCC9719</strain>
    </source>
</reference>
<dbReference type="Pfam" id="PF00294">
    <property type="entry name" value="PfkB"/>
    <property type="match status" value="1"/>
</dbReference>
<dbReference type="AlphaFoldDB" id="A0A317CLC3"/>
<organism evidence="7 8">
    <name type="scientific">Leucothrix arctica</name>
    <dbReference type="NCBI Taxonomy" id="1481894"/>
    <lineage>
        <taxon>Bacteria</taxon>
        <taxon>Pseudomonadati</taxon>
        <taxon>Pseudomonadota</taxon>
        <taxon>Gammaproteobacteria</taxon>
        <taxon>Thiotrichales</taxon>
        <taxon>Thiotrichaceae</taxon>
        <taxon>Leucothrix</taxon>
    </lineage>
</organism>
<evidence type="ECO:0000256" key="2">
    <source>
        <dbReference type="ARBA" id="ARBA00022679"/>
    </source>
</evidence>
<keyword evidence="3" id="KW-0547">Nucleotide-binding</keyword>
<evidence type="ECO:0000256" key="4">
    <source>
        <dbReference type="ARBA" id="ARBA00022777"/>
    </source>
</evidence>
<feature type="domain" description="Carbohydrate kinase PfkB" evidence="6">
    <location>
        <begin position="15"/>
        <end position="308"/>
    </location>
</feature>
<keyword evidence="2" id="KW-0808">Transferase</keyword>
<protein>
    <recommendedName>
        <fullName evidence="6">Carbohydrate kinase PfkB domain-containing protein</fullName>
    </recommendedName>
</protein>
<dbReference type="CDD" id="cd01166">
    <property type="entry name" value="KdgK"/>
    <property type="match status" value="1"/>
</dbReference>
<evidence type="ECO:0000256" key="3">
    <source>
        <dbReference type="ARBA" id="ARBA00022741"/>
    </source>
</evidence>
<dbReference type="Proteomes" id="UP000245506">
    <property type="component" value="Unassembled WGS sequence"/>
</dbReference>
<gene>
    <name evidence="7" type="ORF">DKT75_01365</name>
</gene>
<dbReference type="EMBL" id="QGKL01000006">
    <property type="protein sequence ID" value="PWQ99375.1"/>
    <property type="molecule type" value="Genomic_DNA"/>
</dbReference>
<dbReference type="OrthoDB" id="9779730at2"/>
<dbReference type="PANTHER" id="PTHR43085">
    <property type="entry name" value="HEXOKINASE FAMILY MEMBER"/>
    <property type="match status" value="1"/>
</dbReference>
<evidence type="ECO:0000256" key="1">
    <source>
        <dbReference type="ARBA" id="ARBA00010688"/>
    </source>
</evidence>
<evidence type="ECO:0000313" key="8">
    <source>
        <dbReference type="Proteomes" id="UP000245506"/>
    </source>
</evidence>
<dbReference type="GO" id="GO:0016301">
    <property type="term" value="F:kinase activity"/>
    <property type="evidence" value="ECO:0007669"/>
    <property type="project" value="UniProtKB-KW"/>
</dbReference>
<keyword evidence="5" id="KW-0067">ATP-binding</keyword>
<dbReference type="InterPro" id="IPR011611">
    <property type="entry name" value="PfkB_dom"/>
</dbReference>
<sequence length="328" mass="35414">MSESNASQTKQALNAIVIGRAGMDLYPDPDGCKTRDADSFTADLGGSAGNIAVAMSCAGASVALLSGVSKDPVGDFVLKKLKTFGVNRRLITVTEGNERTSLALAEVCQDDSEVVIYRNNPADLAFKLTDESRIALENATDLVITGTSLIDTESRLNTLEAIKIAKSNDCQIWFDLDYRKFNWRDEAETRQVYSEAASYCDVIVGNEEEFAILNDDVDNLVKYYEESNTVIVLKRGGAGSSVFNGATRLDSGVYPVTPLKPYGAGDAFLGNLVASFYQLNDWEKAISIGSAAAAIVVSKRGCASVMPAAKEIEQLMTQQQMKPAAIWR</sequence>
<evidence type="ECO:0000313" key="7">
    <source>
        <dbReference type="EMBL" id="PWQ99375.1"/>
    </source>
</evidence>
<evidence type="ECO:0000259" key="6">
    <source>
        <dbReference type="Pfam" id="PF00294"/>
    </source>
</evidence>
<name>A0A317CLC3_9GAMM</name>
<proteinExistence type="inferred from homology"/>
<dbReference type="InterPro" id="IPR029056">
    <property type="entry name" value="Ribokinase-like"/>
</dbReference>
<dbReference type="SUPFAM" id="SSF53613">
    <property type="entry name" value="Ribokinase-like"/>
    <property type="match status" value="1"/>
</dbReference>
<keyword evidence="4" id="KW-0418">Kinase</keyword>
<dbReference type="PANTHER" id="PTHR43085:SF49">
    <property type="entry name" value="5-DEHYDRO-2-DEOXYGLUCONOKINASE"/>
    <property type="match status" value="1"/>
</dbReference>
<dbReference type="InterPro" id="IPR023314">
    <property type="entry name" value="Myo_inos_IolC-like_sf"/>
</dbReference>
<comment type="similarity">
    <text evidence="1">Belongs to the carbohydrate kinase PfkB family.</text>
</comment>
<evidence type="ECO:0000256" key="5">
    <source>
        <dbReference type="ARBA" id="ARBA00022840"/>
    </source>
</evidence>
<accession>A0A317CLC3</accession>
<dbReference type="GO" id="GO:0005524">
    <property type="term" value="F:ATP binding"/>
    <property type="evidence" value="ECO:0007669"/>
    <property type="project" value="UniProtKB-KW"/>
</dbReference>